<dbReference type="AlphaFoldDB" id="A0A815DVK7"/>
<sequence>MSQLQTNDNAYITSTPINSISTNDEPYSILAQSLPPFLAAPIGWESEIVHARSSMLNGNTINTDNVLVNNFEEDYYPTNELIDNSEQDYNTTNTIINNSEQDYYTTDTDDILNNYDESYDIENTSEIPINITRDRSEYINMPIDNNAIYQQQQQNIIDNVKINRQPPIVIRKKLPNNVTYKQNITVRYLKPPTPPPPGPLIIREVRPPPPPPQSPIQIRQRPPPCPSPPPLILRERPPPVPPRIPATVIKKILPPPPRPRRRLIVERYPPCPPKPSDVIIERWLPYKQQSQRRILLERAQPHHIRPEEPNLLVLHDAPHARVRKEFINEGVIRADPYSYVRRYGRELNRWKSSHSYLVNEATRVVPPPRSTTPIDYRYRYDDSYDPYCDRYRRAPSPHIYNTWERTRLEPSITRSSSYYYDCLDYDSPSRYCTQSSRRYRYNPDCYYDDDYCERRGNYVTMADVTSSWNRYCNSSPYDRYSSSYDRCSSPYYTRRSYCPPKTIHVCSDSELRDVLCDLTNGRVPRELRTY</sequence>
<dbReference type="EMBL" id="CAJNOH010002620">
    <property type="protein sequence ID" value="CAF1303277.1"/>
    <property type="molecule type" value="Genomic_DNA"/>
</dbReference>
<evidence type="ECO:0000313" key="3">
    <source>
        <dbReference type="EMBL" id="CAF1575737.1"/>
    </source>
</evidence>
<organism evidence="2 4">
    <name type="scientific">Rotaria sordida</name>
    <dbReference type="NCBI Taxonomy" id="392033"/>
    <lineage>
        <taxon>Eukaryota</taxon>
        <taxon>Metazoa</taxon>
        <taxon>Spiralia</taxon>
        <taxon>Gnathifera</taxon>
        <taxon>Rotifera</taxon>
        <taxon>Eurotatoria</taxon>
        <taxon>Bdelloidea</taxon>
        <taxon>Philodinida</taxon>
        <taxon>Philodinidae</taxon>
        <taxon>Rotaria</taxon>
    </lineage>
</organism>
<dbReference type="Proteomes" id="UP000663870">
    <property type="component" value="Unassembled WGS sequence"/>
</dbReference>
<accession>A0A815DVK7</accession>
<evidence type="ECO:0000313" key="4">
    <source>
        <dbReference type="Proteomes" id="UP000663854"/>
    </source>
</evidence>
<proteinExistence type="predicted"/>
<reference evidence="2" key="1">
    <citation type="submission" date="2021-02" db="EMBL/GenBank/DDBJ databases">
        <authorList>
            <person name="Nowell W R."/>
        </authorList>
    </citation>
    <scope>NUCLEOTIDE SEQUENCE</scope>
</reference>
<evidence type="ECO:0000313" key="5">
    <source>
        <dbReference type="Proteomes" id="UP000663870"/>
    </source>
</evidence>
<evidence type="ECO:0000256" key="1">
    <source>
        <dbReference type="SAM" id="MobiDB-lite"/>
    </source>
</evidence>
<dbReference type="Proteomes" id="UP000663854">
    <property type="component" value="Unassembled WGS sequence"/>
</dbReference>
<dbReference type="EMBL" id="CAJNOL010003844">
    <property type="protein sequence ID" value="CAF1575737.1"/>
    <property type="molecule type" value="Genomic_DNA"/>
</dbReference>
<keyword evidence="5" id="KW-1185">Reference proteome</keyword>
<evidence type="ECO:0000313" key="2">
    <source>
        <dbReference type="EMBL" id="CAF1303277.1"/>
    </source>
</evidence>
<comment type="caution">
    <text evidence="2">The sequence shown here is derived from an EMBL/GenBank/DDBJ whole genome shotgun (WGS) entry which is preliminary data.</text>
</comment>
<protein>
    <submittedName>
        <fullName evidence="2">Uncharacterized protein</fullName>
    </submittedName>
</protein>
<feature type="region of interest" description="Disordered" evidence="1">
    <location>
        <begin position="187"/>
        <end position="226"/>
    </location>
</feature>
<name>A0A815DVK7_9BILA</name>
<gene>
    <name evidence="3" type="ORF">JXQ802_LOCUS45660</name>
    <name evidence="2" type="ORF">PYM288_LOCUS30026</name>
</gene>